<evidence type="ECO:0000256" key="1">
    <source>
        <dbReference type="ARBA" id="ARBA00004141"/>
    </source>
</evidence>
<dbReference type="InterPro" id="IPR037185">
    <property type="entry name" value="EmrE-like"/>
</dbReference>
<reference evidence="8 9" key="1">
    <citation type="submission" date="2020-08" db="EMBL/GenBank/DDBJ databases">
        <title>Genomic Encyclopedia of Type Strains, Phase IV (KMG-IV): sequencing the most valuable type-strain genomes for metagenomic binning, comparative biology and taxonomic classification.</title>
        <authorList>
            <person name="Goeker M."/>
        </authorList>
    </citation>
    <scope>NUCLEOTIDE SEQUENCE [LARGE SCALE GENOMIC DNA]</scope>
    <source>
        <strain evidence="8 9">DSM 26189</strain>
    </source>
</reference>
<dbReference type="Gene3D" id="1.10.3730.20">
    <property type="match status" value="1"/>
</dbReference>
<evidence type="ECO:0000256" key="5">
    <source>
        <dbReference type="ARBA" id="ARBA00023136"/>
    </source>
</evidence>
<feature type="transmembrane region" description="Helical" evidence="6">
    <location>
        <begin position="127"/>
        <end position="144"/>
    </location>
</feature>
<proteinExistence type="inferred from homology"/>
<feature type="transmembrane region" description="Helical" evidence="6">
    <location>
        <begin position="274"/>
        <end position="291"/>
    </location>
</feature>
<evidence type="ECO:0000256" key="2">
    <source>
        <dbReference type="ARBA" id="ARBA00009853"/>
    </source>
</evidence>
<keyword evidence="4 6" id="KW-1133">Transmembrane helix</keyword>
<feature type="transmembrane region" description="Helical" evidence="6">
    <location>
        <begin position="36"/>
        <end position="59"/>
    </location>
</feature>
<dbReference type="EMBL" id="JACIDT010000001">
    <property type="protein sequence ID" value="MBB3924699.1"/>
    <property type="molecule type" value="Genomic_DNA"/>
</dbReference>
<comment type="subcellular location">
    <subcellularLocation>
        <location evidence="1">Membrane</location>
        <topology evidence="1">Multi-pass membrane protein</topology>
    </subcellularLocation>
</comment>
<feature type="transmembrane region" description="Helical" evidence="6">
    <location>
        <begin position="103"/>
        <end position="120"/>
    </location>
</feature>
<dbReference type="GO" id="GO:0016020">
    <property type="term" value="C:membrane"/>
    <property type="evidence" value="ECO:0007669"/>
    <property type="project" value="UniProtKB-SubCell"/>
</dbReference>
<organism evidence="8 9">
    <name type="scientific">Sphingobium jiangsuense</name>
    <dbReference type="NCBI Taxonomy" id="870476"/>
    <lineage>
        <taxon>Bacteria</taxon>
        <taxon>Pseudomonadati</taxon>
        <taxon>Pseudomonadota</taxon>
        <taxon>Alphaproteobacteria</taxon>
        <taxon>Sphingomonadales</taxon>
        <taxon>Sphingomonadaceae</taxon>
        <taxon>Sphingobium</taxon>
    </lineage>
</organism>
<comment type="similarity">
    <text evidence="2">Belongs to the drug/metabolite transporter (DMT) superfamily. 10 TMS drug/metabolite exporter (DME) (TC 2.A.7.3) family.</text>
</comment>
<gene>
    <name evidence="8" type="ORF">GGR43_000393</name>
</gene>
<name>A0A7W6BN04_9SPHN</name>
<dbReference type="SUPFAM" id="SSF103481">
    <property type="entry name" value="Multidrug resistance efflux transporter EmrE"/>
    <property type="match status" value="2"/>
</dbReference>
<dbReference type="PANTHER" id="PTHR22911:SF6">
    <property type="entry name" value="SOLUTE CARRIER FAMILY 35 MEMBER G1"/>
    <property type="match status" value="1"/>
</dbReference>
<keyword evidence="3 6" id="KW-0812">Transmembrane</keyword>
<dbReference type="Pfam" id="PF00892">
    <property type="entry name" value="EamA"/>
    <property type="match status" value="2"/>
</dbReference>
<feature type="transmembrane region" description="Helical" evidence="6">
    <location>
        <begin position="80"/>
        <end position="97"/>
    </location>
</feature>
<dbReference type="AlphaFoldDB" id="A0A7W6BN04"/>
<feature type="domain" description="EamA" evidence="7">
    <location>
        <begin position="152"/>
        <end position="289"/>
    </location>
</feature>
<keyword evidence="9" id="KW-1185">Reference proteome</keyword>
<evidence type="ECO:0000256" key="3">
    <source>
        <dbReference type="ARBA" id="ARBA00022692"/>
    </source>
</evidence>
<feature type="transmembrane region" description="Helical" evidence="6">
    <location>
        <begin position="150"/>
        <end position="173"/>
    </location>
</feature>
<evidence type="ECO:0000313" key="8">
    <source>
        <dbReference type="EMBL" id="MBB3924699.1"/>
    </source>
</evidence>
<feature type="domain" description="EamA" evidence="7">
    <location>
        <begin position="11"/>
        <end position="143"/>
    </location>
</feature>
<dbReference type="PANTHER" id="PTHR22911">
    <property type="entry name" value="ACYL-MALONYL CONDENSING ENZYME-RELATED"/>
    <property type="match status" value="1"/>
</dbReference>
<sequence>MSAEAHRRAMAGMALAIGAYSLYSVGDAVVKGVAPFYPGTGIALWRYIVSTLVLGVASWRHDPRTFRSFPRPWLQIGRGGAVAVATAAFFVALGFLPLAEATVIMYLSPILIVFLSRLLLGEQVPRIAWVATILAFAGVVVVVRPDVGHMQWVALLPLVTAFAMASFVIMNRVAAGSGDILHTQFLISLSALVVSSAIALGGHLTGVERLHLSLPSPLVLLGCAAVAFTATSAHALIIMATDRISAGQIAPFTYVQLLGAVVLGTLFFGDWPDGMTLLGALLIVAAGLMTWQAQRRALSRAHCGDDDGASTIGLP</sequence>
<feature type="transmembrane region" description="Helical" evidence="6">
    <location>
        <begin position="185"/>
        <end position="206"/>
    </location>
</feature>
<dbReference type="InterPro" id="IPR000620">
    <property type="entry name" value="EamA_dom"/>
</dbReference>
<accession>A0A7W6BN04</accession>
<keyword evidence="5 6" id="KW-0472">Membrane</keyword>
<evidence type="ECO:0000259" key="7">
    <source>
        <dbReference type="Pfam" id="PF00892"/>
    </source>
</evidence>
<dbReference type="RefSeq" id="WP_188070246.1">
    <property type="nucleotide sequence ID" value="NZ_BSPS01000093.1"/>
</dbReference>
<feature type="transmembrane region" description="Helical" evidence="6">
    <location>
        <begin position="218"/>
        <end position="237"/>
    </location>
</feature>
<protein>
    <submittedName>
        <fullName evidence="8">Drug/metabolite transporter (DMT)-like permease</fullName>
    </submittedName>
</protein>
<feature type="transmembrane region" description="Helical" evidence="6">
    <location>
        <begin position="249"/>
        <end position="268"/>
    </location>
</feature>
<evidence type="ECO:0000256" key="6">
    <source>
        <dbReference type="SAM" id="Phobius"/>
    </source>
</evidence>
<evidence type="ECO:0000256" key="4">
    <source>
        <dbReference type="ARBA" id="ARBA00022989"/>
    </source>
</evidence>
<dbReference type="Proteomes" id="UP000571950">
    <property type="component" value="Unassembled WGS sequence"/>
</dbReference>
<evidence type="ECO:0000313" key="9">
    <source>
        <dbReference type="Proteomes" id="UP000571950"/>
    </source>
</evidence>
<comment type="caution">
    <text evidence="8">The sequence shown here is derived from an EMBL/GenBank/DDBJ whole genome shotgun (WGS) entry which is preliminary data.</text>
</comment>